<gene>
    <name evidence="1" type="ORF">E3N88_33752</name>
</gene>
<reference evidence="1 2" key="1">
    <citation type="submission" date="2019-05" db="EMBL/GenBank/DDBJ databases">
        <title>Mikania micrantha, genome provides insights into the molecular mechanism of rapid growth.</title>
        <authorList>
            <person name="Liu B."/>
        </authorList>
    </citation>
    <scope>NUCLEOTIDE SEQUENCE [LARGE SCALE GENOMIC DNA]</scope>
    <source>
        <strain evidence="1">NLD-2019</strain>
        <tissue evidence="1">Leaf</tissue>
    </source>
</reference>
<name>A0A5N6MDI2_9ASTR</name>
<dbReference type="PANTHER" id="PTHR36746:SF3">
    <property type="entry name" value="DUF4005 DOMAIN-CONTAINING PROTEIN"/>
    <property type="match status" value="1"/>
</dbReference>
<dbReference type="EMBL" id="SZYD01000016">
    <property type="protein sequence ID" value="KAD3338231.1"/>
    <property type="molecule type" value="Genomic_DNA"/>
</dbReference>
<dbReference type="AlphaFoldDB" id="A0A5N6MDI2"/>
<sequence length="158" mass="17828">MAKNQTSQTPPCDKIRKATFGRFRRIDHSMPSKARVTHTQPIALQQHVSIEIPIEYVPPLDTKSVKNIRFSSQNATKNGGFANGKELVDRSAFGDSKFDSFIGRMKMKMSVPSDVGDVETIDRHDTFNDKVSNFIDHVKVKFRATSTMGANEKHEPYN</sequence>
<organism evidence="1 2">
    <name type="scientific">Mikania micrantha</name>
    <name type="common">bitter vine</name>
    <dbReference type="NCBI Taxonomy" id="192012"/>
    <lineage>
        <taxon>Eukaryota</taxon>
        <taxon>Viridiplantae</taxon>
        <taxon>Streptophyta</taxon>
        <taxon>Embryophyta</taxon>
        <taxon>Tracheophyta</taxon>
        <taxon>Spermatophyta</taxon>
        <taxon>Magnoliopsida</taxon>
        <taxon>eudicotyledons</taxon>
        <taxon>Gunneridae</taxon>
        <taxon>Pentapetalae</taxon>
        <taxon>asterids</taxon>
        <taxon>campanulids</taxon>
        <taxon>Asterales</taxon>
        <taxon>Asteraceae</taxon>
        <taxon>Asteroideae</taxon>
        <taxon>Heliantheae alliance</taxon>
        <taxon>Eupatorieae</taxon>
        <taxon>Mikania</taxon>
    </lineage>
</organism>
<evidence type="ECO:0000313" key="2">
    <source>
        <dbReference type="Proteomes" id="UP000326396"/>
    </source>
</evidence>
<comment type="caution">
    <text evidence="1">The sequence shown here is derived from an EMBL/GenBank/DDBJ whole genome shotgun (WGS) entry which is preliminary data.</text>
</comment>
<dbReference type="OrthoDB" id="1588050at2759"/>
<dbReference type="PANTHER" id="PTHR36746">
    <property type="entry name" value="BNAC04G51760D PROTEIN"/>
    <property type="match status" value="1"/>
</dbReference>
<dbReference type="Proteomes" id="UP000326396">
    <property type="component" value="Linkage Group LG6"/>
</dbReference>
<accession>A0A5N6MDI2</accession>
<evidence type="ECO:0000313" key="1">
    <source>
        <dbReference type="EMBL" id="KAD3338231.1"/>
    </source>
</evidence>
<keyword evidence="2" id="KW-1185">Reference proteome</keyword>
<proteinExistence type="predicted"/>
<protein>
    <submittedName>
        <fullName evidence="1">Uncharacterized protein</fullName>
    </submittedName>
</protein>